<gene>
    <name evidence="1" type="ORF">SINU_02520</name>
</gene>
<organism evidence="1 2">
    <name type="scientific">Sporolactobacillus inulinus CASD</name>
    <dbReference type="NCBI Taxonomy" id="1069536"/>
    <lineage>
        <taxon>Bacteria</taxon>
        <taxon>Bacillati</taxon>
        <taxon>Bacillota</taxon>
        <taxon>Bacilli</taxon>
        <taxon>Bacillales</taxon>
        <taxon>Sporolactobacillaceae</taxon>
        <taxon>Sporolactobacillus</taxon>
    </lineage>
</organism>
<dbReference type="AlphaFoldDB" id="A0A0U1QRP4"/>
<protein>
    <submittedName>
        <fullName evidence="1">Uncharacterized protein</fullName>
    </submittedName>
</protein>
<dbReference type="Proteomes" id="UP000035553">
    <property type="component" value="Unassembled WGS sequence"/>
</dbReference>
<sequence>KSSHPVKVRPVHNTEVTASCGSNDRAHFARIFLKIYFGLHGTVIDRKILKKLLMKKSSQL</sequence>
<proteinExistence type="predicted"/>
<dbReference type="RefSeq" id="WP_047034804.1">
    <property type="nucleotide sequence ID" value="NZ_AFVQ02000032.1"/>
</dbReference>
<reference evidence="1 2" key="1">
    <citation type="journal article" date="2011" name="J. Bacteriol.">
        <title>Draft genome sequence of Sporolactobacillus inulinus strain CASD, an efficient D-lactic acid-producing bacterium with high-concentration lactate tolerance capability.</title>
        <authorList>
            <person name="Yu B."/>
            <person name="Su F."/>
            <person name="Wang L."/>
            <person name="Xu K."/>
            <person name="Zhao B."/>
            <person name="Xu P."/>
        </authorList>
    </citation>
    <scope>NUCLEOTIDE SEQUENCE [LARGE SCALE GENOMIC DNA]</scope>
    <source>
        <strain evidence="1 2">CASD</strain>
    </source>
</reference>
<name>A0A0U1QRP4_9BACL</name>
<keyword evidence="2" id="KW-1185">Reference proteome</keyword>
<evidence type="ECO:0000313" key="2">
    <source>
        <dbReference type="Proteomes" id="UP000035553"/>
    </source>
</evidence>
<comment type="caution">
    <text evidence="1">The sequence shown here is derived from an EMBL/GenBank/DDBJ whole genome shotgun (WGS) entry which is preliminary data.</text>
</comment>
<feature type="non-terminal residue" evidence="1">
    <location>
        <position position="1"/>
    </location>
</feature>
<dbReference type="EMBL" id="AFVQ02000032">
    <property type="protein sequence ID" value="KLI03487.1"/>
    <property type="molecule type" value="Genomic_DNA"/>
</dbReference>
<accession>A0A0U1QRP4</accession>
<evidence type="ECO:0000313" key="1">
    <source>
        <dbReference type="EMBL" id="KLI03487.1"/>
    </source>
</evidence>